<dbReference type="SUPFAM" id="SSF54626">
    <property type="entry name" value="Chalcone isomerase"/>
    <property type="match status" value="1"/>
</dbReference>
<feature type="domain" description="Chalcone isomerase" evidence="1">
    <location>
        <begin position="26"/>
        <end position="193"/>
    </location>
</feature>
<keyword evidence="2" id="KW-0413">Isomerase</keyword>
<evidence type="ECO:0000313" key="2">
    <source>
        <dbReference type="EMBL" id="OIQ88583.1"/>
    </source>
</evidence>
<dbReference type="Gene3D" id="3.50.70.10">
    <property type="match status" value="1"/>
</dbReference>
<evidence type="ECO:0000259" key="1">
    <source>
        <dbReference type="Pfam" id="PF16036"/>
    </source>
</evidence>
<dbReference type="InterPro" id="IPR036298">
    <property type="entry name" value="Chalcone_isomerase_sf"/>
</dbReference>
<organism evidence="2">
    <name type="scientific">mine drainage metagenome</name>
    <dbReference type="NCBI Taxonomy" id="410659"/>
    <lineage>
        <taxon>unclassified sequences</taxon>
        <taxon>metagenomes</taxon>
        <taxon>ecological metagenomes</taxon>
    </lineage>
</organism>
<sequence length="199" mass="21405">MNPLRHIRRLALPLALVLPATAAHALQIHGVAVPATATLDAHPLLLNGVGTRYFIVFKVYVAELYLPQRTAAASAALQMPGPKLLRLVMLRDVSGDELGTKLTHDIQANVSTDDFNNMIDGLARMGQLFAQHKELHSGDVIELADVPGKGMTVTIDGQSTGAPFTEPGFFDNMLKVWLGDHPAAQRLKQALLGDAKSSD</sequence>
<comment type="caution">
    <text evidence="2">The sequence shown here is derived from an EMBL/GenBank/DDBJ whole genome shotgun (WGS) entry which is preliminary data.</text>
</comment>
<dbReference type="Pfam" id="PF16036">
    <property type="entry name" value="Chalcone_3"/>
    <property type="match status" value="1"/>
</dbReference>
<dbReference type="GO" id="GO:0016872">
    <property type="term" value="F:intramolecular lyase activity"/>
    <property type="evidence" value="ECO:0007669"/>
    <property type="project" value="InterPro"/>
</dbReference>
<protein>
    <submittedName>
        <fullName evidence="2">Chalcone-flavanone isomerase</fullName>
    </submittedName>
</protein>
<dbReference type="InterPro" id="IPR016087">
    <property type="entry name" value="Chalcone_isomerase"/>
</dbReference>
<name>A0A1J5R967_9ZZZZ</name>
<dbReference type="EMBL" id="MLJW01000367">
    <property type="protein sequence ID" value="OIQ88583.1"/>
    <property type="molecule type" value="Genomic_DNA"/>
</dbReference>
<dbReference type="AlphaFoldDB" id="A0A1J5R967"/>
<accession>A0A1J5R967</accession>
<gene>
    <name evidence="2" type="ORF">GALL_295620</name>
</gene>
<proteinExistence type="predicted"/>
<reference evidence="2" key="1">
    <citation type="submission" date="2016-10" db="EMBL/GenBank/DDBJ databases">
        <title>Sequence of Gallionella enrichment culture.</title>
        <authorList>
            <person name="Poehlein A."/>
            <person name="Muehling M."/>
            <person name="Daniel R."/>
        </authorList>
    </citation>
    <scope>NUCLEOTIDE SEQUENCE</scope>
</reference>
<dbReference type="InterPro" id="IPR016088">
    <property type="entry name" value="Chalcone_isomerase_3-sand"/>
</dbReference>